<dbReference type="CDD" id="cd00085">
    <property type="entry name" value="HNHc"/>
    <property type="match status" value="1"/>
</dbReference>
<feature type="domain" description="HNH nuclease" evidence="1">
    <location>
        <begin position="189"/>
        <end position="247"/>
    </location>
</feature>
<keyword evidence="2" id="KW-0378">Hydrolase</keyword>
<keyword evidence="3" id="KW-1185">Reference proteome</keyword>
<name>A0ABV5BUG9_9BACL</name>
<proteinExistence type="predicted"/>
<dbReference type="SMART" id="SM00507">
    <property type="entry name" value="HNHc"/>
    <property type="match status" value="1"/>
</dbReference>
<comment type="caution">
    <text evidence="2">The sequence shown here is derived from an EMBL/GenBank/DDBJ whole genome shotgun (WGS) entry which is preliminary data.</text>
</comment>
<evidence type="ECO:0000313" key="2">
    <source>
        <dbReference type="EMBL" id="MFB5758924.1"/>
    </source>
</evidence>
<reference evidence="2 3" key="1">
    <citation type="submission" date="2024-09" db="EMBL/GenBank/DDBJ databases">
        <title>Paenibacillus zeirhizospherea sp. nov., isolated from surface of the maize (Zea mays) roots in a horticulture field, Hungary.</title>
        <authorList>
            <person name="Marton D."/>
            <person name="Farkas M."/>
            <person name="Bedics A."/>
            <person name="Toth E."/>
            <person name="Tancsics A."/>
            <person name="Boka K."/>
            <person name="Marati G."/>
            <person name="Kriszt B."/>
            <person name="Cserhati M."/>
        </authorList>
    </citation>
    <scope>NUCLEOTIDE SEQUENCE [LARGE SCALE GENOMIC DNA]</scope>
    <source>
        <strain evidence="2 3">JCM 18446</strain>
    </source>
</reference>
<evidence type="ECO:0000259" key="1">
    <source>
        <dbReference type="SMART" id="SM00507"/>
    </source>
</evidence>
<dbReference type="InterPro" id="IPR003615">
    <property type="entry name" value="HNH_nuc"/>
</dbReference>
<dbReference type="RefSeq" id="WP_375518177.1">
    <property type="nucleotide sequence ID" value="NZ_JBHIRY010000001.1"/>
</dbReference>
<dbReference type="Proteomes" id="UP001580430">
    <property type="component" value="Unassembled WGS sequence"/>
</dbReference>
<dbReference type="Pfam" id="PF01844">
    <property type="entry name" value="HNH"/>
    <property type="match status" value="1"/>
</dbReference>
<organism evidence="2 3">
    <name type="scientific">Paenibacillus medicaginis</name>
    <dbReference type="NCBI Taxonomy" id="1470560"/>
    <lineage>
        <taxon>Bacteria</taxon>
        <taxon>Bacillati</taxon>
        <taxon>Bacillota</taxon>
        <taxon>Bacilli</taxon>
        <taxon>Bacillales</taxon>
        <taxon>Paenibacillaceae</taxon>
        <taxon>Paenibacillus</taxon>
    </lineage>
</organism>
<keyword evidence="2" id="KW-0255">Endonuclease</keyword>
<sequence>MTATNRILSKDHRKEFIIGRPAAKIIYKNCEVCQSSFETKDTTSGRKKKCCSQYCASRLPHLMSAIKVYVCDVCHQEFEAPSSSKLETKNKYCSEICRKQRVVAYCKVCNSEYRTDRKGTKYCSDNCRHEGNKRKLVDLICSCCGKEFQRPSFTVREGNILCSTKCRNLFFERLNPRNSMRYGGRSWEKIRKEVMIRDSYKCRSCHEWYDGKNKMHVHHIVELEEFDNLEEANNIHNLALVYWRCHKKIHSGEIENIKN</sequence>
<protein>
    <submittedName>
        <fullName evidence="2">HNH endonuclease</fullName>
    </submittedName>
</protein>
<gene>
    <name evidence="2" type="ORF">ACE5LO_00820</name>
</gene>
<dbReference type="EMBL" id="JBHIRY010000001">
    <property type="protein sequence ID" value="MFB5758924.1"/>
    <property type="molecule type" value="Genomic_DNA"/>
</dbReference>
<evidence type="ECO:0000313" key="3">
    <source>
        <dbReference type="Proteomes" id="UP001580430"/>
    </source>
</evidence>
<dbReference type="InterPro" id="IPR002711">
    <property type="entry name" value="HNH"/>
</dbReference>
<accession>A0ABV5BUG9</accession>
<keyword evidence="2" id="KW-0540">Nuclease</keyword>
<dbReference type="GO" id="GO:0004519">
    <property type="term" value="F:endonuclease activity"/>
    <property type="evidence" value="ECO:0007669"/>
    <property type="project" value="UniProtKB-KW"/>
</dbReference>